<dbReference type="SUPFAM" id="SSF55945">
    <property type="entry name" value="TATA-box binding protein-like"/>
    <property type="match status" value="1"/>
</dbReference>
<keyword evidence="4" id="KW-0378">Hydrolase</keyword>
<keyword evidence="6" id="KW-0456">Lyase</keyword>
<evidence type="ECO:0000256" key="6">
    <source>
        <dbReference type="ARBA" id="ARBA00023239"/>
    </source>
</evidence>
<dbReference type="GO" id="GO:0006289">
    <property type="term" value="P:nucleotide-excision repair"/>
    <property type="evidence" value="ECO:0007669"/>
    <property type="project" value="InterPro"/>
</dbReference>
<dbReference type="Gene3D" id="1.10.340.30">
    <property type="entry name" value="Hypothetical protein, domain 2"/>
    <property type="match status" value="1"/>
</dbReference>
<name>A0A160VAM9_9ZZZZ</name>
<dbReference type="PANTHER" id="PTHR10242:SF2">
    <property type="entry name" value="N-GLYCOSYLASE_DNA LYASE"/>
    <property type="match status" value="1"/>
</dbReference>
<dbReference type="InterPro" id="IPR003265">
    <property type="entry name" value="HhH-GPD_domain"/>
</dbReference>
<dbReference type="Pfam" id="PF00730">
    <property type="entry name" value="HhH-GPD"/>
    <property type="match status" value="1"/>
</dbReference>
<dbReference type="PANTHER" id="PTHR10242">
    <property type="entry name" value="8-OXOGUANINE DNA GLYCOSYLASE"/>
    <property type="match status" value="1"/>
</dbReference>
<organism evidence="11">
    <name type="scientific">hydrothermal vent metagenome</name>
    <dbReference type="NCBI Taxonomy" id="652676"/>
    <lineage>
        <taxon>unclassified sequences</taxon>
        <taxon>metagenomes</taxon>
        <taxon>ecological metagenomes</taxon>
    </lineage>
</organism>
<evidence type="ECO:0000256" key="9">
    <source>
        <dbReference type="ARBA" id="ARBA00044632"/>
    </source>
</evidence>
<dbReference type="AlphaFoldDB" id="A0A160VAM9"/>
<dbReference type="InterPro" id="IPR011257">
    <property type="entry name" value="DNA_glycosylase"/>
</dbReference>
<dbReference type="EC" id="4.2.99.18" evidence="2"/>
<dbReference type="Gene3D" id="3.30.310.260">
    <property type="match status" value="1"/>
</dbReference>
<evidence type="ECO:0000256" key="4">
    <source>
        <dbReference type="ARBA" id="ARBA00022801"/>
    </source>
</evidence>
<dbReference type="InterPro" id="IPR052054">
    <property type="entry name" value="Oxidative_DNA_repair_enzyme"/>
</dbReference>
<dbReference type="GO" id="GO:0008534">
    <property type="term" value="F:oxidized purine nucleobase lesion DNA N-glycosylase activity"/>
    <property type="evidence" value="ECO:0007669"/>
    <property type="project" value="InterPro"/>
</dbReference>
<evidence type="ECO:0000256" key="5">
    <source>
        <dbReference type="ARBA" id="ARBA00023204"/>
    </source>
</evidence>
<comment type="similarity">
    <text evidence="1">Belongs to the type-1 OGG1 family.</text>
</comment>
<evidence type="ECO:0000256" key="3">
    <source>
        <dbReference type="ARBA" id="ARBA00022763"/>
    </source>
</evidence>
<evidence type="ECO:0000313" key="11">
    <source>
        <dbReference type="EMBL" id="CUV03246.1"/>
    </source>
</evidence>
<protein>
    <recommendedName>
        <fullName evidence="2">DNA-(apurinic or apyrimidinic site) lyase</fullName>
        <ecNumber evidence="2">4.2.99.18</ecNumber>
    </recommendedName>
</protein>
<evidence type="ECO:0000256" key="8">
    <source>
        <dbReference type="ARBA" id="ARBA00023295"/>
    </source>
</evidence>
<proteinExistence type="inferred from homology"/>
<dbReference type="SMART" id="SM00478">
    <property type="entry name" value="ENDO3c"/>
    <property type="match status" value="1"/>
</dbReference>
<dbReference type="InterPro" id="IPR012904">
    <property type="entry name" value="OGG_N"/>
</dbReference>
<dbReference type="GO" id="GO:0006284">
    <property type="term" value="P:base-excision repair"/>
    <property type="evidence" value="ECO:0007669"/>
    <property type="project" value="InterPro"/>
</dbReference>
<dbReference type="Pfam" id="PF07934">
    <property type="entry name" value="OGG_N"/>
    <property type="match status" value="1"/>
</dbReference>
<reference evidence="11" key="1">
    <citation type="submission" date="2015-10" db="EMBL/GenBank/DDBJ databases">
        <authorList>
            <person name="Gilbert D.G."/>
        </authorList>
    </citation>
    <scope>NUCLEOTIDE SEQUENCE</scope>
</reference>
<dbReference type="GO" id="GO:0003684">
    <property type="term" value="F:damaged DNA binding"/>
    <property type="evidence" value="ECO:0007669"/>
    <property type="project" value="InterPro"/>
</dbReference>
<evidence type="ECO:0000256" key="7">
    <source>
        <dbReference type="ARBA" id="ARBA00023268"/>
    </source>
</evidence>
<dbReference type="SUPFAM" id="SSF48150">
    <property type="entry name" value="DNA-glycosylase"/>
    <property type="match status" value="1"/>
</dbReference>
<evidence type="ECO:0000256" key="2">
    <source>
        <dbReference type="ARBA" id="ARBA00012720"/>
    </source>
</evidence>
<evidence type="ECO:0000256" key="1">
    <source>
        <dbReference type="ARBA" id="ARBA00010679"/>
    </source>
</evidence>
<dbReference type="GO" id="GO:0140078">
    <property type="term" value="F:class I DNA-(apurinic or apyrimidinic site) endonuclease activity"/>
    <property type="evidence" value="ECO:0007669"/>
    <property type="project" value="UniProtKB-EC"/>
</dbReference>
<dbReference type="InterPro" id="IPR023170">
    <property type="entry name" value="HhH_base_excis_C"/>
</dbReference>
<keyword evidence="8" id="KW-0326">Glycosidase</keyword>
<keyword evidence="7" id="KW-0511">Multifunctional enzyme</keyword>
<evidence type="ECO:0000259" key="10">
    <source>
        <dbReference type="SMART" id="SM00478"/>
    </source>
</evidence>
<sequence>MELTIDQPLDLGSSLESGQAHRWKKSDGWYSGVVRGEFIQIRQKGHVLEFSSGPSPEATAAAMLQNYFRLDDDIYAIYTDINRDGRVAAMVSKYPGLRILRTEPWECLVAFICSANNNIARIHQLMERMSDEFGNPIQLNGHTRHTFPTSADLAEAGEGELRRLGLGFRAPYVDQASRAVLEGKLDLPALVQMPYPEAKAALMEIKGIGSKIADCIAVFSLDKLEAFPIDVWIRRALAEWYFPDQKTPPDRVLLEWAQEHFGRYGGYAQQYLFHGQRLRKKADR</sequence>
<comment type="catalytic activity">
    <reaction evidence="9">
        <text>2'-deoxyribonucleotide-(2'-deoxyribose 5'-phosphate)-2'-deoxyribonucleotide-DNA = a 3'-end 2'-deoxyribonucleotide-(2,3-dehydro-2,3-deoxyribose 5'-phosphate)-DNA + a 5'-end 5'-phospho-2'-deoxyribonucleoside-DNA + H(+)</text>
        <dbReference type="Rhea" id="RHEA:66592"/>
        <dbReference type="Rhea" id="RHEA-COMP:13180"/>
        <dbReference type="Rhea" id="RHEA-COMP:16897"/>
        <dbReference type="Rhea" id="RHEA-COMP:17067"/>
        <dbReference type="ChEBI" id="CHEBI:15378"/>
        <dbReference type="ChEBI" id="CHEBI:136412"/>
        <dbReference type="ChEBI" id="CHEBI:157695"/>
        <dbReference type="ChEBI" id="CHEBI:167181"/>
        <dbReference type="EC" id="4.2.99.18"/>
    </reaction>
</comment>
<feature type="domain" description="HhH-GPD" evidence="10">
    <location>
        <begin position="113"/>
        <end position="277"/>
    </location>
</feature>
<keyword evidence="3" id="KW-0227">DNA damage</keyword>
<dbReference type="CDD" id="cd00056">
    <property type="entry name" value="ENDO3c"/>
    <property type="match status" value="1"/>
</dbReference>
<dbReference type="EMBL" id="FAXA01000385">
    <property type="protein sequence ID" value="CUV03246.1"/>
    <property type="molecule type" value="Genomic_DNA"/>
</dbReference>
<accession>A0A160VAM9</accession>
<keyword evidence="5" id="KW-0234">DNA repair</keyword>
<dbReference type="Gene3D" id="1.10.1670.10">
    <property type="entry name" value="Helix-hairpin-Helix base-excision DNA repair enzymes (C-terminal)"/>
    <property type="match status" value="1"/>
</dbReference>
<gene>
    <name evidence="11" type="ORF">MGWOODY_Clf1426</name>
</gene>